<sequence length="163" mass="18382">MNKTLTIAIYQDPSKHVEVFLHHWQQFGSYQQIADLQFKLIGKDNMISVLTLTQDEITIDGKVPSETFMLIDTLAKACEGDKPLEGEVIDKNQTQGFSDYFTSGPNNNVGSPFVMRQFGKITALSKTKIILVLIIAIPILIIMIPIAIVIMIIRIILFKLKFK</sequence>
<keyword evidence="1" id="KW-0812">Transmembrane</keyword>
<evidence type="ECO:0000256" key="1">
    <source>
        <dbReference type="SAM" id="Phobius"/>
    </source>
</evidence>
<protein>
    <submittedName>
        <fullName evidence="2">Uncharacterized protein</fullName>
    </submittedName>
</protein>
<organism evidence="2">
    <name type="scientific">hydrothermal vent metagenome</name>
    <dbReference type="NCBI Taxonomy" id="652676"/>
    <lineage>
        <taxon>unclassified sequences</taxon>
        <taxon>metagenomes</taxon>
        <taxon>ecological metagenomes</taxon>
    </lineage>
</organism>
<evidence type="ECO:0000313" key="2">
    <source>
        <dbReference type="EMBL" id="VAW33492.1"/>
    </source>
</evidence>
<dbReference type="EMBL" id="UOEW01000034">
    <property type="protein sequence ID" value="VAW33492.1"/>
    <property type="molecule type" value="Genomic_DNA"/>
</dbReference>
<keyword evidence="1" id="KW-1133">Transmembrane helix</keyword>
<gene>
    <name evidence="2" type="ORF">MNBD_GAMMA01-1077</name>
</gene>
<feature type="transmembrane region" description="Helical" evidence="1">
    <location>
        <begin position="129"/>
        <end position="157"/>
    </location>
</feature>
<dbReference type="AlphaFoldDB" id="A0A3B0V407"/>
<proteinExistence type="predicted"/>
<reference evidence="2" key="1">
    <citation type="submission" date="2018-06" db="EMBL/GenBank/DDBJ databases">
        <authorList>
            <person name="Zhirakovskaya E."/>
        </authorList>
    </citation>
    <scope>NUCLEOTIDE SEQUENCE</scope>
</reference>
<name>A0A3B0V407_9ZZZZ</name>
<keyword evidence="1" id="KW-0472">Membrane</keyword>
<accession>A0A3B0V407</accession>